<keyword evidence="3" id="KW-1185">Reference proteome</keyword>
<sequence>MYQNTCYLIIWILILTLIYTTLIQSSILQTSVQDYLNLNSTEFNEEMLNLPSKIQVMELILPYSIIMDSLEPILKDCQFIRNCNESQLFIIQEYESRKVKEAIKQNQYKGQ</sequence>
<proteinExistence type="predicted"/>
<evidence type="ECO:0000313" key="2">
    <source>
        <dbReference type="EMBL" id="CAD8181134.1"/>
    </source>
</evidence>
<reference evidence="2" key="1">
    <citation type="submission" date="2021-01" db="EMBL/GenBank/DDBJ databases">
        <authorList>
            <consortium name="Genoscope - CEA"/>
            <person name="William W."/>
        </authorList>
    </citation>
    <scope>NUCLEOTIDE SEQUENCE</scope>
</reference>
<name>A0A8S1VTV2_PAROT</name>
<evidence type="ECO:0000313" key="3">
    <source>
        <dbReference type="Proteomes" id="UP000683925"/>
    </source>
</evidence>
<gene>
    <name evidence="2" type="ORF">POCTA_138.1.T0760152</name>
</gene>
<feature type="transmembrane region" description="Helical" evidence="1">
    <location>
        <begin position="7"/>
        <end position="28"/>
    </location>
</feature>
<evidence type="ECO:0008006" key="4">
    <source>
        <dbReference type="Google" id="ProtNLM"/>
    </source>
</evidence>
<dbReference type="Proteomes" id="UP000683925">
    <property type="component" value="Unassembled WGS sequence"/>
</dbReference>
<keyword evidence="1" id="KW-0812">Transmembrane</keyword>
<protein>
    <recommendedName>
        <fullName evidence="4">Transmembrane protein</fullName>
    </recommendedName>
</protein>
<evidence type="ECO:0000256" key="1">
    <source>
        <dbReference type="SAM" id="Phobius"/>
    </source>
</evidence>
<keyword evidence="1" id="KW-1133">Transmembrane helix</keyword>
<comment type="caution">
    <text evidence="2">The sequence shown here is derived from an EMBL/GenBank/DDBJ whole genome shotgun (WGS) entry which is preliminary data.</text>
</comment>
<dbReference type="AlphaFoldDB" id="A0A8S1VTV2"/>
<accession>A0A8S1VTV2</accession>
<keyword evidence="1" id="KW-0472">Membrane</keyword>
<dbReference type="EMBL" id="CAJJDP010000075">
    <property type="protein sequence ID" value="CAD8181134.1"/>
    <property type="molecule type" value="Genomic_DNA"/>
</dbReference>
<organism evidence="2 3">
    <name type="scientific">Paramecium octaurelia</name>
    <dbReference type="NCBI Taxonomy" id="43137"/>
    <lineage>
        <taxon>Eukaryota</taxon>
        <taxon>Sar</taxon>
        <taxon>Alveolata</taxon>
        <taxon>Ciliophora</taxon>
        <taxon>Intramacronucleata</taxon>
        <taxon>Oligohymenophorea</taxon>
        <taxon>Peniculida</taxon>
        <taxon>Parameciidae</taxon>
        <taxon>Paramecium</taxon>
    </lineage>
</organism>